<feature type="transmembrane region" description="Helical" evidence="1">
    <location>
        <begin position="18"/>
        <end position="37"/>
    </location>
</feature>
<organism evidence="2 3">
    <name type="scientific">Lactococcus garvieae</name>
    <dbReference type="NCBI Taxonomy" id="1363"/>
    <lineage>
        <taxon>Bacteria</taxon>
        <taxon>Bacillati</taxon>
        <taxon>Bacillota</taxon>
        <taxon>Bacilli</taxon>
        <taxon>Lactobacillales</taxon>
        <taxon>Streptococcaceae</taxon>
        <taxon>Lactococcus</taxon>
    </lineage>
</organism>
<evidence type="ECO:0000313" key="3">
    <source>
        <dbReference type="Proteomes" id="UP001164042"/>
    </source>
</evidence>
<feature type="transmembrane region" description="Helical" evidence="1">
    <location>
        <begin position="268"/>
        <end position="286"/>
    </location>
</feature>
<keyword evidence="1" id="KW-0812">Transmembrane</keyword>
<evidence type="ECO:0000313" key="2">
    <source>
        <dbReference type="EMBL" id="UYT10517.1"/>
    </source>
</evidence>
<sequence length="456" mass="51029">MKKLFLSEESLEKNLHKIYLILALSIGITLSLVMPLFNEPDGQYHYTASTNIAGISNDLSAYGETQIVSGIDAQIPKYQKGIFFESYFQNKIEQMPRENLPRLNVSLPLTTYNFWGHVIPAIGVRIGYTIYPSIGVMVVIARLFTTLLSSLLMFFIIKWVRAGKLLFFAVSLTPVITNSFASLSYDSLTYLIAALTVGFSINILVNNKVRPRDIIILFFISVALFFGAKTNLKLLIGLGPLVMIYVYVTGKSKTEGLIARIYSNKWKIIKYSFFIILVLIAGAFIVKPTLITSLYRILIGYLINFNPSLNVSSIFQSLLAAPYANINFLPFWISAVWYILLAMILFAEKPYVKSKFISMVALVFFGAGIVAVFYSFITYPTTSDTVGTNRFIGSIVGVQGRYFTPTLLLLSLVAGNDKFIFKLKSYCFTVITAIIVIILSNAMLVFGTLFGIYYLS</sequence>
<feature type="transmembrane region" description="Helical" evidence="1">
    <location>
        <begin position="187"/>
        <end position="205"/>
    </location>
</feature>
<reference evidence="2" key="1">
    <citation type="submission" date="2022-10" db="EMBL/GenBank/DDBJ databases">
        <title>Genome assembly of Lactococcus garvieae isolates from cricket gut.</title>
        <authorList>
            <person name="Luecke A.R."/>
            <person name="Brown A.M.V."/>
            <person name="Wakeman C.A."/>
        </authorList>
    </citation>
    <scope>NUCLEOTIDE SEQUENCE</scope>
    <source>
        <strain evidence="2">Alexii-11_2</strain>
    </source>
</reference>
<keyword evidence="1" id="KW-0472">Membrane</keyword>
<dbReference type="RefSeq" id="WP_264308317.1">
    <property type="nucleotide sequence ID" value="NZ_CP109635.1"/>
</dbReference>
<feature type="transmembrane region" description="Helical" evidence="1">
    <location>
        <begin position="391"/>
        <end position="414"/>
    </location>
</feature>
<feature type="transmembrane region" description="Helical" evidence="1">
    <location>
        <begin position="426"/>
        <end position="455"/>
    </location>
</feature>
<proteinExistence type="predicted"/>
<feature type="transmembrane region" description="Helical" evidence="1">
    <location>
        <begin position="217"/>
        <end position="248"/>
    </location>
</feature>
<feature type="transmembrane region" description="Helical" evidence="1">
    <location>
        <begin position="298"/>
        <end position="323"/>
    </location>
</feature>
<feature type="transmembrane region" description="Helical" evidence="1">
    <location>
        <begin position="359"/>
        <end position="379"/>
    </location>
</feature>
<dbReference type="InterPro" id="IPR018674">
    <property type="entry name" value="DUF2142_membrane"/>
</dbReference>
<keyword evidence="1" id="KW-1133">Transmembrane helix</keyword>
<dbReference type="Proteomes" id="UP001164042">
    <property type="component" value="Chromosome"/>
</dbReference>
<name>A0AA46TW59_9LACT</name>
<dbReference type="EMBL" id="CP109635">
    <property type="protein sequence ID" value="UYT10517.1"/>
    <property type="molecule type" value="Genomic_DNA"/>
</dbReference>
<dbReference type="AlphaFoldDB" id="A0AA46TW59"/>
<dbReference type="Pfam" id="PF09913">
    <property type="entry name" value="DUF2142"/>
    <property type="match status" value="1"/>
</dbReference>
<protein>
    <submittedName>
        <fullName evidence="2">DUF2142 domain-containing protein</fullName>
    </submittedName>
</protein>
<feature type="transmembrane region" description="Helical" evidence="1">
    <location>
        <begin position="134"/>
        <end position="157"/>
    </location>
</feature>
<accession>A0AA46TW59</accession>
<gene>
    <name evidence="2" type="ORF">OF801_00830</name>
</gene>
<feature type="transmembrane region" description="Helical" evidence="1">
    <location>
        <begin position="329"/>
        <end position="347"/>
    </location>
</feature>
<evidence type="ECO:0000256" key="1">
    <source>
        <dbReference type="SAM" id="Phobius"/>
    </source>
</evidence>